<dbReference type="PATRIC" id="fig|742817.3.peg.415"/>
<proteinExistence type="predicted"/>
<evidence type="ECO:0000313" key="2">
    <source>
        <dbReference type="EMBL" id="EHP50701.1"/>
    </source>
</evidence>
<dbReference type="EMBL" id="ADMC01000005">
    <property type="protein sequence ID" value="EHP50701.1"/>
    <property type="molecule type" value="Genomic_DNA"/>
</dbReference>
<dbReference type="RefSeq" id="WP_009135544.1">
    <property type="nucleotide sequence ID" value="NZ_JH594596.1"/>
</dbReference>
<dbReference type="eggNOG" id="ENOG502Z7VS">
    <property type="taxonomic scope" value="Bacteria"/>
</dbReference>
<dbReference type="Gene3D" id="2.60.120.890">
    <property type="entry name" value="BT2081, beta-jelly-roll domain"/>
    <property type="match status" value="1"/>
</dbReference>
<accession>H1DDQ4</accession>
<dbReference type="InterPro" id="IPR038653">
    <property type="entry name" value="Put_CMD_sf"/>
</dbReference>
<sequence length="327" mass="36873">MNLFPFNLKFILTSGIGLCFMFPVIAQTEIVEPIEYGDMDRWMVREVKESFIIGGNTKYLYELTTGDTLKNNTPYKNTDSPWGTSSVMARVSGVVKTSITVFPEPRGEGYCARLETRMEHCKVLGLFNIRVVAGGTIFLGEMVEPITDTKNPQSKLISGIPFTKRPKALTYDYKVVTGGLRTYASGFGKPEPRTDRDMAETCLLLQHRWEDAEGNVYAKRVGTAWECFDQSVTEWQNGHRLPIYYGDISNESFYKSYMGLINGKDAYYTRNSQGKMVPIQEIGWAAPQEEVTHIVLRISSSNGGAYIGSIDSKFWVDNVGLIYEKEN</sequence>
<organism evidence="2 3">
    <name type="scientific">Odoribacter laneus YIT 12061</name>
    <dbReference type="NCBI Taxonomy" id="742817"/>
    <lineage>
        <taxon>Bacteria</taxon>
        <taxon>Pseudomonadati</taxon>
        <taxon>Bacteroidota</taxon>
        <taxon>Bacteroidia</taxon>
        <taxon>Bacteroidales</taxon>
        <taxon>Odoribacteraceae</taxon>
        <taxon>Odoribacter</taxon>
    </lineage>
</organism>
<protein>
    <recommendedName>
        <fullName evidence="1">Putative carbohydrate metabolism domain-containing protein</fullName>
    </recommendedName>
</protein>
<dbReference type="Proteomes" id="UP000004892">
    <property type="component" value="Unassembled WGS sequence"/>
</dbReference>
<comment type="caution">
    <text evidence="2">The sequence shown here is derived from an EMBL/GenBank/DDBJ whole genome shotgun (WGS) entry which is preliminary data.</text>
</comment>
<feature type="domain" description="Putative carbohydrate metabolism" evidence="1">
    <location>
        <begin position="82"/>
        <end position="198"/>
    </location>
</feature>
<dbReference type="GeneID" id="98068044"/>
<dbReference type="InterPro" id="IPR025112">
    <property type="entry name" value="PCMD"/>
</dbReference>
<evidence type="ECO:0000259" key="1">
    <source>
        <dbReference type="Pfam" id="PF13201"/>
    </source>
</evidence>
<evidence type="ECO:0000313" key="3">
    <source>
        <dbReference type="Proteomes" id="UP000004892"/>
    </source>
</evidence>
<dbReference type="AlphaFoldDB" id="H1DDQ4"/>
<keyword evidence="3" id="KW-1185">Reference proteome</keyword>
<dbReference type="STRING" id="742817.HMPREF9449_00390"/>
<gene>
    <name evidence="2" type="ORF">HMPREF9449_00390</name>
</gene>
<reference evidence="2 3" key="1">
    <citation type="submission" date="2012-01" db="EMBL/GenBank/DDBJ databases">
        <title>The Genome Sequence of Odoribacter laneus YIT 12061.</title>
        <authorList>
            <consortium name="The Broad Institute Genome Sequencing Platform"/>
            <person name="Earl A."/>
            <person name="Ward D."/>
            <person name="Feldgarden M."/>
            <person name="Gevers D."/>
            <person name="Morotomi M."/>
            <person name="Young S.K."/>
            <person name="Zeng Q."/>
            <person name="Gargeya S."/>
            <person name="Fitzgerald M."/>
            <person name="Haas B."/>
            <person name="Abouelleil A."/>
            <person name="Alvarado L."/>
            <person name="Arachchi H.M."/>
            <person name="Berlin A."/>
            <person name="Chapman S.B."/>
            <person name="Gearin G."/>
            <person name="Goldberg J."/>
            <person name="Griggs A."/>
            <person name="Gujja S."/>
            <person name="Hansen M."/>
            <person name="Heiman D."/>
            <person name="Howarth C."/>
            <person name="Larimer J."/>
            <person name="Lui A."/>
            <person name="MacDonald P.J.P."/>
            <person name="McCowen C."/>
            <person name="Montmayeur A."/>
            <person name="Murphy C."/>
            <person name="Neiman D."/>
            <person name="Pearson M."/>
            <person name="Priest M."/>
            <person name="Roberts A."/>
            <person name="Saif S."/>
            <person name="Shea T."/>
            <person name="Sisk P."/>
            <person name="Stolte C."/>
            <person name="Sykes S."/>
            <person name="Wortman J."/>
            <person name="Nusbaum C."/>
            <person name="Birren B."/>
        </authorList>
    </citation>
    <scope>NUCLEOTIDE SEQUENCE [LARGE SCALE GENOMIC DNA]</scope>
    <source>
        <strain evidence="2 3">YIT 12061</strain>
    </source>
</reference>
<dbReference type="Pfam" id="PF13201">
    <property type="entry name" value="PCMD"/>
    <property type="match status" value="1"/>
</dbReference>
<name>H1DDQ4_9BACT</name>
<dbReference type="HOGENOM" id="CLU_859578_0_0_10"/>